<dbReference type="AlphaFoldDB" id="A0AB39BIF1"/>
<dbReference type="EMBL" id="CP162511">
    <property type="protein sequence ID" value="XDI06134.1"/>
    <property type="molecule type" value="Genomic_DNA"/>
</dbReference>
<feature type="region of interest" description="Disordered" evidence="1">
    <location>
        <begin position="1"/>
        <end position="25"/>
    </location>
</feature>
<evidence type="ECO:0000256" key="1">
    <source>
        <dbReference type="SAM" id="MobiDB-lite"/>
    </source>
</evidence>
<gene>
    <name evidence="2" type="ORF">ABFY20_03285</name>
</gene>
<accession>A0AB39BIF1</accession>
<sequence length="220" mass="22809">MNAHDGDAPVSGDDHRDEVSALDDPARDEVIELLSGYLDRGEAPPAELLQSSPENQLALAALQRVREAAGLLVDVDADGGGAPEGWVEGILGNLTREVRAGRSIPLSHPSPRASLSLTEGAVRGLVRAVGDQIDGILVGRCVLDGDVTVPGSPVVVKVEASVFWGEPIPESAERLRAAIAGALLQHTELSVEAVDVTITDVHLRRDPGLPGGAPVTGNGE</sequence>
<reference evidence="2" key="1">
    <citation type="submission" date="2024-05" db="EMBL/GenBank/DDBJ databases">
        <title>Herbiconiux sp. A18JL235.</title>
        <authorList>
            <person name="Zhang G."/>
        </authorList>
    </citation>
    <scope>NUCLEOTIDE SEQUENCE</scope>
    <source>
        <strain evidence="2">A18JL235</strain>
    </source>
</reference>
<name>A0AB39BIF1_9MICO</name>
<organism evidence="2">
    <name type="scientific">Herbiconiux sp. A18JL235</name>
    <dbReference type="NCBI Taxonomy" id="3152363"/>
    <lineage>
        <taxon>Bacteria</taxon>
        <taxon>Bacillati</taxon>
        <taxon>Actinomycetota</taxon>
        <taxon>Actinomycetes</taxon>
        <taxon>Micrococcales</taxon>
        <taxon>Microbacteriaceae</taxon>
        <taxon>Herbiconiux</taxon>
    </lineage>
</organism>
<protein>
    <submittedName>
        <fullName evidence="2">Asp23/Gls24 family envelope stress response protein</fullName>
    </submittedName>
</protein>
<evidence type="ECO:0000313" key="2">
    <source>
        <dbReference type="EMBL" id="XDI06134.1"/>
    </source>
</evidence>
<dbReference type="RefSeq" id="WP_368498523.1">
    <property type="nucleotide sequence ID" value="NZ_CP162511.1"/>
</dbReference>
<proteinExistence type="predicted"/>